<organism evidence="3 4">
    <name type="scientific">Coniochaeta hoffmannii</name>
    <dbReference type="NCBI Taxonomy" id="91930"/>
    <lineage>
        <taxon>Eukaryota</taxon>
        <taxon>Fungi</taxon>
        <taxon>Dikarya</taxon>
        <taxon>Ascomycota</taxon>
        <taxon>Pezizomycotina</taxon>
        <taxon>Sordariomycetes</taxon>
        <taxon>Sordariomycetidae</taxon>
        <taxon>Coniochaetales</taxon>
        <taxon>Coniochaetaceae</taxon>
        <taxon>Coniochaeta</taxon>
    </lineage>
</organism>
<gene>
    <name evidence="3" type="ORF">NKR19_g7199</name>
</gene>
<keyword evidence="1" id="KW-0175">Coiled coil</keyword>
<reference evidence="3" key="1">
    <citation type="submission" date="2022-07" db="EMBL/GenBank/DDBJ databases">
        <title>Fungi with potential for degradation of polypropylene.</title>
        <authorList>
            <person name="Gostincar C."/>
        </authorList>
    </citation>
    <scope>NUCLEOTIDE SEQUENCE</scope>
    <source>
        <strain evidence="3">EXF-13287</strain>
    </source>
</reference>
<sequence>MKKVLGPASAVEDGMNPAGPSAAPSATASQNAAPSNLVQQDSKSTVNQTVVDPPRQRKSQFHPVFTEISQVLVPSITVGAGAGATGVLVGAVSGIWRAESVISFSTVTAIQWFTLGSSYYGARQVAFKAYGGHENMTALDKIKASGIAGGFAGAMGGLLRGPKNVLPGFIVWSVLGAGGQAVGGALSGRNFGTRYLASRWSPVTPLTDRQYEKMLEEKLLKLDAEIAIINDNIEEIRKRAK</sequence>
<feature type="region of interest" description="Disordered" evidence="2">
    <location>
        <begin position="1"/>
        <end position="58"/>
    </location>
</feature>
<evidence type="ECO:0000313" key="3">
    <source>
        <dbReference type="EMBL" id="KAJ9142527.1"/>
    </source>
</evidence>
<evidence type="ECO:0000256" key="2">
    <source>
        <dbReference type="SAM" id="MobiDB-lite"/>
    </source>
</evidence>
<evidence type="ECO:0000313" key="4">
    <source>
        <dbReference type="Proteomes" id="UP001174691"/>
    </source>
</evidence>
<comment type="caution">
    <text evidence="3">The sequence shown here is derived from an EMBL/GenBank/DDBJ whole genome shotgun (WGS) entry which is preliminary data.</text>
</comment>
<keyword evidence="4" id="KW-1185">Reference proteome</keyword>
<dbReference type="Proteomes" id="UP001174691">
    <property type="component" value="Unassembled WGS sequence"/>
</dbReference>
<feature type="compositionally biased region" description="Low complexity" evidence="2">
    <location>
        <begin position="16"/>
        <end position="36"/>
    </location>
</feature>
<proteinExistence type="predicted"/>
<accession>A0AA38VN38</accession>
<feature type="coiled-coil region" evidence="1">
    <location>
        <begin position="212"/>
        <end position="239"/>
    </location>
</feature>
<dbReference type="PANTHER" id="PTHR41390">
    <property type="entry name" value="CHROMOSOME 7, WHOLE GENOME SHOTGUN SEQUENCE"/>
    <property type="match status" value="1"/>
</dbReference>
<dbReference type="PANTHER" id="PTHR41390:SF1">
    <property type="entry name" value="NADH-UBIQUINONE OXIDOREDUCTASE 213 KDA SUBUNIT"/>
    <property type="match status" value="1"/>
</dbReference>
<evidence type="ECO:0000256" key="1">
    <source>
        <dbReference type="SAM" id="Coils"/>
    </source>
</evidence>
<name>A0AA38VN38_9PEZI</name>
<feature type="compositionally biased region" description="Polar residues" evidence="2">
    <location>
        <begin position="37"/>
        <end position="50"/>
    </location>
</feature>
<protein>
    <submittedName>
        <fullName evidence="3">Uncharacterized protein</fullName>
    </submittedName>
</protein>
<dbReference type="AlphaFoldDB" id="A0AA38VN38"/>
<dbReference type="EMBL" id="JANBVN010000122">
    <property type="protein sequence ID" value="KAJ9142527.1"/>
    <property type="molecule type" value="Genomic_DNA"/>
</dbReference>